<sequence length="67" mass="7608">MAEQNKNRRIFIVVFIVFTLIVAILALDMASRTTGPWNRPKQLNRVLPLGDSLLVDSLLLDTTRLDN</sequence>
<dbReference type="EMBL" id="BMXF01000003">
    <property type="protein sequence ID" value="GHB78716.1"/>
    <property type="molecule type" value="Genomic_DNA"/>
</dbReference>
<dbReference type="AlphaFoldDB" id="A0A8J3D5Q6"/>
<dbReference type="Proteomes" id="UP000598271">
    <property type="component" value="Unassembled WGS sequence"/>
</dbReference>
<name>A0A8J3D5Q6_9BACT</name>
<gene>
    <name evidence="2" type="ORF">GCM10007390_36400</name>
</gene>
<dbReference type="RefSeq" id="WP_189565930.1">
    <property type="nucleotide sequence ID" value="NZ_BMXF01000003.1"/>
</dbReference>
<comment type="caution">
    <text evidence="2">The sequence shown here is derived from an EMBL/GenBank/DDBJ whole genome shotgun (WGS) entry which is preliminary data.</text>
</comment>
<keyword evidence="1" id="KW-1133">Transmembrane helix</keyword>
<evidence type="ECO:0000313" key="3">
    <source>
        <dbReference type="Proteomes" id="UP000598271"/>
    </source>
</evidence>
<keyword evidence="3" id="KW-1185">Reference proteome</keyword>
<accession>A0A8J3D5Q6</accession>
<protein>
    <submittedName>
        <fullName evidence="2">Uncharacterized protein</fullName>
    </submittedName>
</protein>
<keyword evidence="1" id="KW-0812">Transmembrane</keyword>
<evidence type="ECO:0000256" key="1">
    <source>
        <dbReference type="SAM" id="Phobius"/>
    </source>
</evidence>
<organism evidence="2 3">
    <name type="scientific">Persicitalea jodogahamensis</name>
    <dbReference type="NCBI Taxonomy" id="402147"/>
    <lineage>
        <taxon>Bacteria</taxon>
        <taxon>Pseudomonadati</taxon>
        <taxon>Bacteroidota</taxon>
        <taxon>Cytophagia</taxon>
        <taxon>Cytophagales</taxon>
        <taxon>Spirosomataceae</taxon>
        <taxon>Persicitalea</taxon>
    </lineage>
</organism>
<keyword evidence="1" id="KW-0472">Membrane</keyword>
<feature type="transmembrane region" description="Helical" evidence="1">
    <location>
        <begin position="12"/>
        <end position="30"/>
    </location>
</feature>
<proteinExistence type="predicted"/>
<reference evidence="2 3" key="1">
    <citation type="journal article" date="2014" name="Int. J. Syst. Evol. Microbiol.">
        <title>Complete genome sequence of Corynebacterium casei LMG S-19264T (=DSM 44701T), isolated from a smear-ripened cheese.</title>
        <authorList>
            <consortium name="US DOE Joint Genome Institute (JGI-PGF)"/>
            <person name="Walter F."/>
            <person name="Albersmeier A."/>
            <person name="Kalinowski J."/>
            <person name="Ruckert C."/>
        </authorList>
    </citation>
    <scope>NUCLEOTIDE SEQUENCE [LARGE SCALE GENOMIC DNA]</scope>
    <source>
        <strain evidence="2 3">KCTC 12866</strain>
    </source>
</reference>
<evidence type="ECO:0000313" key="2">
    <source>
        <dbReference type="EMBL" id="GHB78716.1"/>
    </source>
</evidence>